<feature type="compositionally biased region" description="Basic and acidic residues" evidence="1">
    <location>
        <begin position="29"/>
        <end position="40"/>
    </location>
</feature>
<comment type="caution">
    <text evidence="3">The sequence shown here is derived from an EMBL/GenBank/DDBJ whole genome shotgun (WGS) entry which is preliminary data.</text>
</comment>
<dbReference type="EMBL" id="JRYO01000256">
    <property type="protein sequence ID" value="KHE90528.1"/>
    <property type="molecule type" value="Genomic_DNA"/>
</dbReference>
<feature type="signal peptide" evidence="2">
    <location>
        <begin position="1"/>
        <end position="25"/>
    </location>
</feature>
<evidence type="ECO:0000256" key="2">
    <source>
        <dbReference type="SAM" id="SignalP"/>
    </source>
</evidence>
<dbReference type="AlphaFoldDB" id="A0A0B0EHE2"/>
<name>A0A0B0EHE2_9BACT</name>
<evidence type="ECO:0000256" key="1">
    <source>
        <dbReference type="SAM" id="MobiDB-lite"/>
    </source>
</evidence>
<accession>A0A0B0EHE2</accession>
<sequence>MNIRKLFSMLIAGLAIISFTTLGYASLEEASHSDDIKSEAASEQENANEETDSAQSTEDIQYGAEPKFESDEQEAKAEEKE</sequence>
<keyword evidence="2" id="KW-0732">Signal</keyword>
<feature type="region of interest" description="Disordered" evidence="1">
    <location>
        <begin position="29"/>
        <end position="81"/>
    </location>
</feature>
<feature type="chain" id="PRO_5002055113" evidence="2">
    <location>
        <begin position="26"/>
        <end position="81"/>
    </location>
</feature>
<evidence type="ECO:0000313" key="3">
    <source>
        <dbReference type="EMBL" id="KHE90528.1"/>
    </source>
</evidence>
<protein>
    <submittedName>
        <fullName evidence="3">Uncharacterized protein</fullName>
    </submittedName>
</protein>
<organism evidence="3 4">
    <name type="scientific">Candidatus Scalindua brodae</name>
    <dbReference type="NCBI Taxonomy" id="237368"/>
    <lineage>
        <taxon>Bacteria</taxon>
        <taxon>Pseudomonadati</taxon>
        <taxon>Planctomycetota</taxon>
        <taxon>Candidatus Brocadiia</taxon>
        <taxon>Candidatus Brocadiales</taxon>
        <taxon>Candidatus Scalinduaceae</taxon>
        <taxon>Candidatus Scalindua</taxon>
    </lineage>
</organism>
<feature type="compositionally biased region" description="Basic and acidic residues" evidence="1">
    <location>
        <begin position="66"/>
        <end position="81"/>
    </location>
</feature>
<gene>
    <name evidence="3" type="ORF">SCABRO_03699</name>
</gene>
<evidence type="ECO:0000313" key="4">
    <source>
        <dbReference type="Proteomes" id="UP000030652"/>
    </source>
</evidence>
<dbReference type="Proteomes" id="UP000030652">
    <property type="component" value="Unassembled WGS sequence"/>
</dbReference>
<proteinExistence type="predicted"/>
<reference evidence="3 4" key="1">
    <citation type="submission" date="2014-10" db="EMBL/GenBank/DDBJ databases">
        <title>Draft genome of anammox bacterium scalindua brodae, obtained using differential coverage binning of sequence data from two enrichment reactors.</title>
        <authorList>
            <person name="Speth D.R."/>
            <person name="Russ L."/>
            <person name="Kartal B."/>
            <person name="Op den Camp H.J."/>
            <person name="Dutilh B.E."/>
            <person name="Jetten M.S."/>
        </authorList>
    </citation>
    <scope>NUCLEOTIDE SEQUENCE [LARGE SCALE GENOMIC DNA]</scope>
    <source>
        <strain evidence="3">RU1</strain>
    </source>
</reference>